<accession>A0A6U0W6B7</accession>
<organism evidence="3">
    <name type="scientific">Pinguiococcus pyrenoidosus</name>
    <dbReference type="NCBI Taxonomy" id="172671"/>
    <lineage>
        <taxon>Eukaryota</taxon>
        <taxon>Sar</taxon>
        <taxon>Stramenopiles</taxon>
        <taxon>Ochrophyta</taxon>
        <taxon>Pinguiophyceae</taxon>
        <taxon>Pinguiochrysidales</taxon>
        <taxon>Pinguiochrysidaceae</taxon>
        <taxon>Pinguiococcus</taxon>
    </lineage>
</organism>
<evidence type="ECO:0000256" key="1">
    <source>
        <dbReference type="SAM" id="MobiDB-lite"/>
    </source>
</evidence>
<name>A0A6U0W6B7_9STRA</name>
<protein>
    <submittedName>
        <fullName evidence="3">Uncharacterized protein</fullName>
    </submittedName>
</protein>
<dbReference type="EMBL" id="HBEA01018388">
    <property type="protein sequence ID" value="CAD8264476.1"/>
    <property type="molecule type" value="Transcribed_RNA"/>
</dbReference>
<evidence type="ECO:0000313" key="2">
    <source>
        <dbReference type="EMBL" id="CAD8264474.1"/>
    </source>
</evidence>
<feature type="region of interest" description="Disordered" evidence="1">
    <location>
        <begin position="206"/>
        <end position="263"/>
    </location>
</feature>
<proteinExistence type="predicted"/>
<reference evidence="3" key="1">
    <citation type="submission" date="2021-01" db="EMBL/GenBank/DDBJ databases">
        <authorList>
            <person name="Corre E."/>
            <person name="Pelletier E."/>
            <person name="Niang G."/>
            <person name="Scheremetjew M."/>
            <person name="Finn R."/>
            <person name="Kale V."/>
            <person name="Holt S."/>
            <person name="Cochrane G."/>
            <person name="Meng A."/>
            <person name="Brown T."/>
            <person name="Cohen L."/>
        </authorList>
    </citation>
    <scope>NUCLEOTIDE SEQUENCE</scope>
    <source>
        <strain evidence="3">CCMP2078</strain>
    </source>
</reference>
<evidence type="ECO:0000313" key="3">
    <source>
        <dbReference type="EMBL" id="CAD8264476.1"/>
    </source>
</evidence>
<gene>
    <name evidence="2" type="ORF">PPYR1160_LOCUS13977</name>
    <name evidence="3" type="ORF">PPYR1160_LOCUS13979</name>
</gene>
<dbReference type="EMBL" id="HBEA01018386">
    <property type="protein sequence ID" value="CAD8264474.1"/>
    <property type="molecule type" value="Transcribed_RNA"/>
</dbReference>
<sequence>MALLRFLRSAALGSLSVLLYGYVDLVAPQWSFTAFLGLLTVLSFGYGKHMEALALAAAFAAAPYIRLERMYLAVAVAAALAYLGAKEVGRDPQDEEMWDNSPEARVRRILLEHAPHKLPKLPRILEKYGGDWDEMLSAAEAKYVYGTAAPTPFQTPSKTPQKELAPKLNVVADGPMRQPIFESPAASVPEDEAGVEFLYEDEVLRPKAVEEATPEAAPVTRSGRRKSSSKLEEARAKALREQNERKTERIRVLRNKKSPQTSA</sequence>
<dbReference type="AlphaFoldDB" id="A0A6U0W6B7"/>
<feature type="compositionally biased region" description="Basic and acidic residues" evidence="1">
    <location>
        <begin position="229"/>
        <end position="251"/>
    </location>
</feature>